<keyword evidence="2 4" id="KW-0479">Metal-binding</keyword>
<feature type="domain" description="Cytochrome c" evidence="6">
    <location>
        <begin position="69"/>
        <end position="155"/>
    </location>
</feature>
<evidence type="ECO:0000259" key="6">
    <source>
        <dbReference type="PROSITE" id="PS51007"/>
    </source>
</evidence>
<dbReference type="PROSITE" id="PS51007">
    <property type="entry name" value="CYTC"/>
    <property type="match status" value="2"/>
</dbReference>
<evidence type="ECO:0000313" key="7">
    <source>
        <dbReference type="EMBL" id="AKJ30041.1"/>
    </source>
</evidence>
<protein>
    <submittedName>
        <fullName evidence="7">Cytochrome C</fullName>
    </submittedName>
</protein>
<dbReference type="SUPFAM" id="SSF46626">
    <property type="entry name" value="Cytochrome c"/>
    <property type="match status" value="2"/>
</dbReference>
<dbReference type="STRING" id="413882.AAW51_3350"/>
<dbReference type="Pfam" id="PF13442">
    <property type="entry name" value="Cytochrome_CBB3"/>
    <property type="match status" value="1"/>
</dbReference>
<dbReference type="Proteomes" id="UP000035352">
    <property type="component" value="Chromosome"/>
</dbReference>
<evidence type="ECO:0000256" key="3">
    <source>
        <dbReference type="ARBA" id="ARBA00023004"/>
    </source>
</evidence>
<evidence type="ECO:0000313" key="8">
    <source>
        <dbReference type="Proteomes" id="UP000035352"/>
    </source>
</evidence>
<dbReference type="InterPro" id="IPR036909">
    <property type="entry name" value="Cyt_c-like_dom_sf"/>
</dbReference>
<dbReference type="GO" id="GO:0020037">
    <property type="term" value="F:heme binding"/>
    <property type="evidence" value="ECO:0007669"/>
    <property type="project" value="InterPro"/>
</dbReference>
<dbReference type="PATRIC" id="fig|413882.6.peg.3496"/>
<evidence type="ECO:0000256" key="5">
    <source>
        <dbReference type="SAM" id="MobiDB-lite"/>
    </source>
</evidence>
<sequence length="281" mass="30153">MKQNIFVTLIVAFVLACLAAAGVVWGGFYDISATSSHTQPVYSLLETAMRRSVVLRSRDIKAPPLGDAAKISRGAFCYRELCVQCHGGPGVAPSAIGMSLQPLPGPLIDAARRWRAEELYWITKHGVKMSGMPAWEVRLSEADLWSVVAFLQALPEMSPRDYDNTVAAAAPRPQCPAPANDATETAGGNPGSPAQARLLLRQYACVTCHVIPGVTGSDTQLGPPLAGLARRSLLPGGLANSEDNLVRWIRHPRGVDPLTAMPDLGVTEEHARQMAAYLLEH</sequence>
<dbReference type="KEGG" id="pbh:AAW51_3350"/>
<dbReference type="AlphaFoldDB" id="A0A0G3BRP0"/>
<dbReference type="OrthoDB" id="9765171at2"/>
<feature type="domain" description="Cytochrome c" evidence="6">
    <location>
        <begin position="191"/>
        <end position="281"/>
    </location>
</feature>
<evidence type="ECO:0000256" key="1">
    <source>
        <dbReference type="ARBA" id="ARBA00022617"/>
    </source>
</evidence>
<gene>
    <name evidence="7" type="ORF">AAW51_3350</name>
</gene>
<feature type="region of interest" description="Disordered" evidence="5">
    <location>
        <begin position="170"/>
        <end position="193"/>
    </location>
</feature>
<dbReference type="RefSeq" id="WP_047195510.1">
    <property type="nucleotide sequence ID" value="NZ_CP011371.1"/>
</dbReference>
<name>A0A0G3BRP0_9BURK</name>
<dbReference type="Gene3D" id="1.10.760.10">
    <property type="entry name" value="Cytochrome c-like domain"/>
    <property type="match status" value="2"/>
</dbReference>
<dbReference type="GO" id="GO:0046872">
    <property type="term" value="F:metal ion binding"/>
    <property type="evidence" value="ECO:0007669"/>
    <property type="project" value="UniProtKB-KW"/>
</dbReference>
<dbReference type="GO" id="GO:0009055">
    <property type="term" value="F:electron transfer activity"/>
    <property type="evidence" value="ECO:0007669"/>
    <property type="project" value="InterPro"/>
</dbReference>
<proteinExistence type="predicted"/>
<dbReference type="EMBL" id="CP011371">
    <property type="protein sequence ID" value="AKJ30041.1"/>
    <property type="molecule type" value="Genomic_DNA"/>
</dbReference>
<keyword evidence="1 4" id="KW-0349">Heme</keyword>
<keyword evidence="8" id="KW-1185">Reference proteome</keyword>
<dbReference type="PROSITE" id="PS51257">
    <property type="entry name" value="PROKAR_LIPOPROTEIN"/>
    <property type="match status" value="1"/>
</dbReference>
<evidence type="ECO:0000256" key="4">
    <source>
        <dbReference type="PROSITE-ProRule" id="PRU00433"/>
    </source>
</evidence>
<organism evidence="7 8">
    <name type="scientific">Caldimonas brevitalea</name>
    <dbReference type="NCBI Taxonomy" id="413882"/>
    <lineage>
        <taxon>Bacteria</taxon>
        <taxon>Pseudomonadati</taxon>
        <taxon>Pseudomonadota</taxon>
        <taxon>Betaproteobacteria</taxon>
        <taxon>Burkholderiales</taxon>
        <taxon>Sphaerotilaceae</taxon>
        <taxon>Caldimonas</taxon>
    </lineage>
</organism>
<dbReference type="InterPro" id="IPR009056">
    <property type="entry name" value="Cyt_c-like_dom"/>
</dbReference>
<accession>A0A0G3BRP0</accession>
<evidence type="ECO:0000256" key="2">
    <source>
        <dbReference type="ARBA" id="ARBA00022723"/>
    </source>
</evidence>
<keyword evidence="3 4" id="KW-0408">Iron</keyword>
<reference evidence="7 8" key="1">
    <citation type="submission" date="2015-05" db="EMBL/GenBank/DDBJ databases">
        <authorList>
            <person name="Tang B."/>
            <person name="Yu Y."/>
        </authorList>
    </citation>
    <scope>NUCLEOTIDE SEQUENCE [LARGE SCALE GENOMIC DNA]</scope>
    <source>
        <strain evidence="7 8">DSM 7029</strain>
    </source>
</reference>